<accession>Q1YNH8</accession>
<reference evidence="8 9" key="1">
    <citation type="journal article" date="2008" name="Appl. Environ. Microbiol.">
        <title>Genomic insights into Mn(II) oxidation by the marine alphaproteobacterium Aurantimonas sp. strain SI85-9A1.</title>
        <authorList>
            <person name="Dick G.J."/>
            <person name="Podell S."/>
            <person name="Johnson H.A."/>
            <person name="Rivera-Espinoza Y."/>
            <person name="Bernier-Latmani R."/>
            <person name="McCarthy J.K."/>
            <person name="Torpey J.W."/>
            <person name="Clement B.G."/>
            <person name="Gaasterland T."/>
            <person name="Tebo B.M."/>
        </authorList>
    </citation>
    <scope>NUCLEOTIDE SEQUENCE [LARGE SCALE GENOMIC DNA]</scope>
    <source>
        <strain evidence="8 9">SI85-9A1</strain>
    </source>
</reference>
<dbReference type="GO" id="GO:0016818">
    <property type="term" value="F:hydrolase activity, acting on acid anhydrides, in phosphorus-containing anhydrides"/>
    <property type="evidence" value="ECO:0007669"/>
    <property type="project" value="InterPro"/>
</dbReference>
<evidence type="ECO:0000259" key="7">
    <source>
        <dbReference type="PROSITE" id="PS51462"/>
    </source>
</evidence>
<dbReference type="PROSITE" id="PS51462">
    <property type="entry name" value="NUDIX"/>
    <property type="match status" value="1"/>
</dbReference>
<comment type="caution">
    <text evidence="8">The sequence shown here is derived from an EMBL/GenBank/DDBJ whole genome shotgun (WGS) entry which is preliminary data.</text>
</comment>
<evidence type="ECO:0000256" key="4">
    <source>
        <dbReference type="ARBA" id="ARBA00022801"/>
    </source>
</evidence>
<evidence type="ECO:0000256" key="5">
    <source>
        <dbReference type="ARBA" id="ARBA00022842"/>
    </source>
</evidence>
<dbReference type="InterPro" id="IPR000086">
    <property type="entry name" value="NUDIX_hydrolase_dom"/>
</dbReference>
<proteinExistence type="predicted"/>
<dbReference type="GO" id="GO:0046872">
    <property type="term" value="F:metal ion binding"/>
    <property type="evidence" value="ECO:0007669"/>
    <property type="project" value="UniProtKB-KW"/>
</dbReference>
<dbReference type="AlphaFoldDB" id="Q1YNH8"/>
<name>Q1YNH8_AURMS</name>
<gene>
    <name evidence="8" type="ORF">SI859A1_01860</name>
</gene>
<dbReference type="RefSeq" id="WP_009209699.1">
    <property type="nucleotide sequence ID" value="NZ_BBWP01000029.1"/>
</dbReference>
<keyword evidence="6" id="KW-0464">Manganese</keyword>
<comment type="cofactor">
    <cofactor evidence="1">
        <name>Mn(2+)</name>
        <dbReference type="ChEBI" id="CHEBI:29035"/>
    </cofactor>
</comment>
<dbReference type="Proteomes" id="UP000000321">
    <property type="component" value="Unassembled WGS sequence"/>
</dbReference>
<dbReference type="PANTHER" id="PTHR12318:SF0">
    <property type="entry name" value="ACYL-COENZYME A DIPHOSPHATASE NUDT19"/>
    <property type="match status" value="1"/>
</dbReference>
<dbReference type="CDD" id="cd18870">
    <property type="entry name" value="NUDIX_AcylCoAdiphos_Nudt19"/>
    <property type="match status" value="1"/>
</dbReference>
<dbReference type="Gene3D" id="3.90.79.10">
    <property type="entry name" value="Nucleoside Triphosphate Pyrophosphohydrolase"/>
    <property type="match status" value="1"/>
</dbReference>
<keyword evidence="4" id="KW-0378">Hydrolase</keyword>
<evidence type="ECO:0000256" key="3">
    <source>
        <dbReference type="ARBA" id="ARBA00022723"/>
    </source>
</evidence>
<comment type="cofactor">
    <cofactor evidence="2">
        <name>Mg(2+)</name>
        <dbReference type="ChEBI" id="CHEBI:18420"/>
    </cofactor>
</comment>
<feature type="domain" description="Nudix hydrolase" evidence="7">
    <location>
        <begin position="29"/>
        <end position="223"/>
    </location>
</feature>
<dbReference type="EMBL" id="AAPJ01000001">
    <property type="protein sequence ID" value="EAS51053.1"/>
    <property type="molecule type" value="Genomic_DNA"/>
</dbReference>
<dbReference type="OrthoDB" id="9805905at2"/>
<evidence type="ECO:0000313" key="9">
    <source>
        <dbReference type="Proteomes" id="UP000000321"/>
    </source>
</evidence>
<keyword evidence="5" id="KW-0460">Magnesium</keyword>
<protein>
    <recommendedName>
        <fullName evidence="7">Nudix hydrolase domain-containing protein</fullName>
    </recommendedName>
</protein>
<dbReference type="BioCyc" id="AURANTIMONAS:SI859A1_01860-MONOMER"/>
<dbReference type="SUPFAM" id="SSF55811">
    <property type="entry name" value="Nudix"/>
    <property type="match status" value="1"/>
</dbReference>
<keyword evidence="9" id="KW-1185">Reference proteome</keyword>
<dbReference type="InterPro" id="IPR039121">
    <property type="entry name" value="NUDT19"/>
</dbReference>
<sequence>MSEAGDPLATLNAERARLARPSGLPAAKAIRDAGTLLIVDDSDGTARVLMGRRSTKHVFMPGRYVFPGGRVDPSDLAMARDFALSDPAFERLCAGPPARYDRRRATATALAAIRETFEEAGAMIGAPGSFAGKGEHWSVFGARGIRPAPEMLVPIARAITPPGPPRRYDTRFFCVAADAIGHQLALDELPTDELEELAWVDLNALQELSLAPITLRIVSDLKARIADGTWRDPARPMPFYRAIRGQFVRESL</sequence>
<evidence type="ECO:0000313" key="8">
    <source>
        <dbReference type="EMBL" id="EAS51053.1"/>
    </source>
</evidence>
<evidence type="ECO:0000256" key="2">
    <source>
        <dbReference type="ARBA" id="ARBA00001946"/>
    </source>
</evidence>
<evidence type="ECO:0000256" key="1">
    <source>
        <dbReference type="ARBA" id="ARBA00001936"/>
    </source>
</evidence>
<evidence type="ECO:0000256" key="6">
    <source>
        <dbReference type="ARBA" id="ARBA00023211"/>
    </source>
</evidence>
<dbReference type="PANTHER" id="PTHR12318">
    <property type="entry name" value="TESTOSTERONE-REGULATED PROTEIN RP2"/>
    <property type="match status" value="1"/>
</dbReference>
<dbReference type="HOGENOM" id="CLU_100941_0_0_5"/>
<keyword evidence="3" id="KW-0479">Metal-binding</keyword>
<organism evidence="8 9">
    <name type="scientific">Aurantimonas manganoxydans (strain ATCC BAA-1229 / DSM 21871 / SI85-9A1)</name>
    <dbReference type="NCBI Taxonomy" id="287752"/>
    <lineage>
        <taxon>Bacteria</taxon>
        <taxon>Pseudomonadati</taxon>
        <taxon>Pseudomonadota</taxon>
        <taxon>Alphaproteobacteria</taxon>
        <taxon>Hyphomicrobiales</taxon>
        <taxon>Aurantimonadaceae</taxon>
        <taxon>Aurantimonas</taxon>
    </lineage>
</organism>
<dbReference type="InterPro" id="IPR015797">
    <property type="entry name" value="NUDIX_hydrolase-like_dom_sf"/>
</dbReference>